<reference evidence="4 5" key="1">
    <citation type="journal article" date="2024" name="Nat. Commun.">
        <title>Phylogenomics reveals the evolutionary origins of lichenization in chlorophyte algae.</title>
        <authorList>
            <person name="Puginier C."/>
            <person name="Libourel C."/>
            <person name="Otte J."/>
            <person name="Skaloud P."/>
            <person name="Haon M."/>
            <person name="Grisel S."/>
            <person name="Petersen M."/>
            <person name="Berrin J.G."/>
            <person name="Delaux P.M."/>
            <person name="Dal Grande F."/>
            <person name="Keller J."/>
        </authorList>
    </citation>
    <scope>NUCLEOTIDE SEQUENCE [LARGE SCALE GENOMIC DNA]</scope>
    <source>
        <strain evidence="4 5">SAG 245.80</strain>
    </source>
</reference>
<dbReference type="Pfam" id="PF11721">
    <property type="entry name" value="Malectin"/>
    <property type="match status" value="1"/>
</dbReference>
<dbReference type="InterPro" id="IPR021720">
    <property type="entry name" value="Malectin_dom"/>
</dbReference>
<keyword evidence="2" id="KW-1133">Transmembrane helix</keyword>
<feature type="region of interest" description="Disordered" evidence="1">
    <location>
        <begin position="518"/>
        <end position="538"/>
    </location>
</feature>
<feature type="transmembrane region" description="Helical" evidence="2">
    <location>
        <begin position="655"/>
        <end position="677"/>
    </location>
</feature>
<dbReference type="Gene3D" id="2.60.120.430">
    <property type="entry name" value="Galactose-binding lectin"/>
    <property type="match status" value="1"/>
</dbReference>
<dbReference type="EMBL" id="JALJOU010000018">
    <property type="protein sequence ID" value="KAK9838490.1"/>
    <property type="molecule type" value="Genomic_DNA"/>
</dbReference>
<evidence type="ECO:0000256" key="2">
    <source>
        <dbReference type="SAM" id="Phobius"/>
    </source>
</evidence>
<organism evidence="4 5">
    <name type="scientific">Elliptochloris bilobata</name>
    <dbReference type="NCBI Taxonomy" id="381761"/>
    <lineage>
        <taxon>Eukaryota</taxon>
        <taxon>Viridiplantae</taxon>
        <taxon>Chlorophyta</taxon>
        <taxon>core chlorophytes</taxon>
        <taxon>Trebouxiophyceae</taxon>
        <taxon>Trebouxiophyceae incertae sedis</taxon>
        <taxon>Elliptochloris clade</taxon>
        <taxon>Elliptochloris</taxon>
    </lineage>
</organism>
<evidence type="ECO:0000313" key="5">
    <source>
        <dbReference type="Proteomes" id="UP001445335"/>
    </source>
</evidence>
<comment type="caution">
    <text evidence="4">The sequence shown here is derived from an EMBL/GenBank/DDBJ whole genome shotgun (WGS) entry which is preliminary data.</text>
</comment>
<keyword evidence="2" id="KW-0812">Transmembrane</keyword>
<keyword evidence="5" id="KW-1185">Reference proteome</keyword>
<dbReference type="AlphaFoldDB" id="A0AAW1RXX0"/>
<proteinExistence type="predicted"/>
<evidence type="ECO:0000256" key="1">
    <source>
        <dbReference type="SAM" id="MobiDB-lite"/>
    </source>
</evidence>
<name>A0AAW1RXX0_9CHLO</name>
<accession>A0AAW1RXX0</accession>
<dbReference type="Proteomes" id="UP001445335">
    <property type="component" value="Unassembled WGS sequence"/>
</dbReference>
<feature type="region of interest" description="Disordered" evidence="1">
    <location>
        <begin position="685"/>
        <end position="720"/>
    </location>
</feature>
<protein>
    <recommendedName>
        <fullName evidence="3">Malectin domain-containing protein</fullName>
    </recommendedName>
</protein>
<feature type="compositionally biased region" description="Low complexity" evidence="1">
    <location>
        <begin position="703"/>
        <end position="714"/>
    </location>
</feature>
<evidence type="ECO:0000313" key="4">
    <source>
        <dbReference type="EMBL" id="KAK9838490.1"/>
    </source>
</evidence>
<evidence type="ECO:0000259" key="3">
    <source>
        <dbReference type="Pfam" id="PF11721"/>
    </source>
</evidence>
<gene>
    <name evidence="4" type="ORF">WJX81_002661</name>
</gene>
<keyword evidence="2" id="KW-0472">Membrane</keyword>
<feature type="domain" description="Malectin" evidence="3">
    <location>
        <begin position="115"/>
        <end position="222"/>
    </location>
</feature>
<sequence length="720" mass="72953">MFCFEFSEPVSGFSAASVLVTNGQVDLVVENQWMPHKEYWVWVRADHGAADVSVTLSPASGVVDADGNATPPPAPVVTRILSSNGQPPAAAPAASTNPGAVYAAFCGPAGTSVTTAEGVVFQSVTEAPYLSSYDASFSPAHHDTIYDPSGAASDRMPLFQKQCQGTVMAAAIPVPTPGQYAVQLYFSELYFQAAGQRLFDVDVAGLPALSCFDIFREAGGFDHGTVVTFLASVGLGLGARRRLAAVPPASAIFVLFYFDFSDVVIDFGADKVAVTGGHVYSVAGGVPGQHYSVWVQVDAGVAALTVGLGPGVIKADGSQASGPPVQTPIMLPNPPAPAPSWAPGPWASAPQQFLALGGEAPEGAPASAAFPSNAPPYWGFTADSPPGWARPGSCPGPMRPLAALLTPSPTNDPGATVTLKFPGPYTPDPCAPGCLVQAAGPGIIVPGTWAAAGSDGTFTFTLQFGAPPAPVDLYEERGCGWPGAGWPRAGNPGPSWQYLGTLVLDTTAPGLDVDVIGQVQGSSPPPPGLPQGAQGRRRMLQAPAPTSAGLHNYLLLALQFSKPVRGVDDGSVLVDNGTVCSVTNTSSSRYLVWAEAGAGATGLGVSVSPAVTDAAGNTVLPGTSTVHVERLLPQAAETPAASPDSSGGGLSRGGLAGIIMAACVVGLSLLVAAALAVHRRQLRRISTSGERPAEPAGPRPQPDARGGAAAAALGSNKPGG</sequence>